<dbReference type="RefSeq" id="WP_005459212.1">
    <property type="nucleotide sequence ID" value="NZ_CM001440.1"/>
</dbReference>
<name>H5XM26_9PSEU</name>
<keyword evidence="3" id="KW-1185">Reference proteome</keyword>
<feature type="region of interest" description="Disordered" evidence="1">
    <location>
        <begin position="29"/>
        <end position="85"/>
    </location>
</feature>
<dbReference type="PROSITE" id="PS51257">
    <property type="entry name" value="PROKAR_LIPOPROTEIN"/>
    <property type="match status" value="1"/>
</dbReference>
<reference evidence="2 3" key="1">
    <citation type="submission" date="2011-11" db="EMBL/GenBank/DDBJ databases">
        <title>The Noncontiguous Finished sequence of Saccharomonospora cyanea NA-134.</title>
        <authorList>
            <consortium name="US DOE Joint Genome Institute"/>
            <person name="Lucas S."/>
            <person name="Han J."/>
            <person name="Lapidus A."/>
            <person name="Cheng J.-F."/>
            <person name="Goodwin L."/>
            <person name="Pitluck S."/>
            <person name="Peters L."/>
            <person name="Ovchinnikova G."/>
            <person name="Lu M."/>
            <person name="Detter J.C."/>
            <person name="Han C."/>
            <person name="Tapia R."/>
            <person name="Land M."/>
            <person name="Hauser L."/>
            <person name="Kyrpides N."/>
            <person name="Ivanova N."/>
            <person name="Pagani I."/>
            <person name="Brambilla E.-M."/>
            <person name="Klenk H.-P."/>
            <person name="Woyke T."/>
        </authorList>
    </citation>
    <scope>NUCLEOTIDE SEQUENCE [LARGE SCALE GENOMIC DNA]</scope>
    <source>
        <strain evidence="2 3">NA-134</strain>
    </source>
</reference>
<organism evidence="2 3">
    <name type="scientific">Saccharomonospora cyanea NA-134</name>
    <dbReference type="NCBI Taxonomy" id="882082"/>
    <lineage>
        <taxon>Bacteria</taxon>
        <taxon>Bacillati</taxon>
        <taxon>Actinomycetota</taxon>
        <taxon>Actinomycetes</taxon>
        <taxon>Pseudonocardiales</taxon>
        <taxon>Pseudonocardiaceae</taxon>
        <taxon>Saccharomonospora</taxon>
    </lineage>
</organism>
<dbReference type="Proteomes" id="UP000002791">
    <property type="component" value="Chromosome"/>
</dbReference>
<dbReference type="eggNOG" id="COG0515">
    <property type="taxonomic scope" value="Bacteria"/>
</dbReference>
<evidence type="ECO:0000313" key="3">
    <source>
        <dbReference type="Proteomes" id="UP000002791"/>
    </source>
</evidence>
<dbReference type="EMBL" id="CM001440">
    <property type="protein sequence ID" value="EHR63105.1"/>
    <property type="molecule type" value="Genomic_DNA"/>
</dbReference>
<protein>
    <submittedName>
        <fullName evidence="2">Uncharacterized protein</fullName>
    </submittedName>
</protein>
<dbReference type="AlphaFoldDB" id="H5XM26"/>
<evidence type="ECO:0000313" key="2">
    <source>
        <dbReference type="EMBL" id="EHR63105.1"/>
    </source>
</evidence>
<proteinExistence type="predicted"/>
<dbReference type="HOGENOM" id="CLU_1106479_0_0_11"/>
<gene>
    <name evidence="2" type="ORF">SaccyDRAFT_4289</name>
</gene>
<sequence length="251" mass="26311">MNTSGTRRWWRGACVVALLLSVVLAGCSRKNDRDSDGGPNIDAGIDVGVGPDIDVGPDVNVDGGAEESTPVYTPPPPTTSTPDPTEEAFQAVSVGSCLPVHMTGHGSEWSHSMPPDPVSCSSSYGGLVQVTGVVGSSAECGTGTGHTSWSYYGDSGETTLCLERVWVPRYCILAEGDGNGGVSSLGTFTAVDCDADRIPQEYDYVLVVSAVYQAPANANADHCRQSAYDSRQYWSLLVNEDATLVCFTTTG</sequence>
<evidence type="ECO:0000256" key="1">
    <source>
        <dbReference type="SAM" id="MobiDB-lite"/>
    </source>
</evidence>
<accession>H5XM26</accession>